<organism evidence="9 10">
    <name type="scientific">Phytophthora kernoviae</name>
    <dbReference type="NCBI Taxonomy" id="325452"/>
    <lineage>
        <taxon>Eukaryota</taxon>
        <taxon>Sar</taxon>
        <taxon>Stramenopiles</taxon>
        <taxon>Oomycota</taxon>
        <taxon>Peronosporomycetes</taxon>
        <taxon>Peronosporales</taxon>
        <taxon>Peronosporaceae</taxon>
        <taxon>Phytophthora</taxon>
    </lineage>
</organism>
<protein>
    <recommendedName>
        <fullName evidence="8">HSF-type DNA-binding domain-containing protein</fullName>
    </recommendedName>
</protein>
<comment type="subcellular location">
    <subcellularLocation>
        <location evidence="2">Nucleus</location>
    </subcellularLocation>
</comment>
<evidence type="ECO:0000256" key="7">
    <source>
        <dbReference type="SAM" id="SignalP"/>
    </source>
</evidence>
<evidence type="ECO:0000256" key="2">
    <source>
        <dbReference type="ARBA" id="ARBA00004123"/>
    </source>
</evidence>
<dbReference type="SMART" id="SM00415">
    <property type="entry name" value="HSF"/>
    <property type="match status" value="1"/>
</dbReference>
<gene>
    <name evidence="9" type="ORF">JM16_009251</name>
</gene>
<dbReference type="SUPFAM" id="SSF46785">
    <property type="entry name" value="Winged helix' DNA-binding domain"/>
    <property type="match status" value="1"/>
</dbReference>
<dbReference type="InterPro" id="IPR000232">
    <property type="entry name" value="HSF_DNA-bd"/>
</dbReference>
<dbReference type="InterPro" id="IPR036388">
    <property type="entry name" value="WH-like_DNA-bd_sf"/>
</dbReference>
<evidence type="ECO:0000259" key="8">
    <source>
        <dbReference type="SMART" id="SM00415"/>
    </source>
</evidence>
<evidence type="ECO:0000256" key="6">
    <source>
        <dbReference type="RuleBase" id="RU004020"/>
    </source>
</evidence>
<evidence type="ECO:0000313" key="9">
    <source>
        <dbReference type="EMBL" id="KAG2504646.1"/>
    </source>
</evidence>
<evidence type="ECO:0000313" key="10">
    <source>
        <dbReference type="Proteomes" id="UP000785171"/>
    </source>
</evidence>
<proteinExistence type="inferred from homology"/>
<keyword evidence="5" id="KW-0539">Nucleus</keyword>
<comment type="cofactor">
    <cofactor evidence="1">
        <name>Cu(2+)</name>
        <dbReference type="ChEBI" id="CHEBI:29036"/>
    </cofactor>
</comment>
<keyword evidence="4" id="KW-0238">DNA-binding</keyword>
<dbReference type="FunFam" id="1.10.10.10:FF:000286">
    <property type="entry name" value="Heat shock transcription factor"/>
    <property type="match status" value="1"/>
</dbReference>
<reference evidence="9" key="1">
    <citation type="journal article" date="2015" name="Genom Data">
        <title>Genome sequences of six Phytophthora species associated with forests in New Zealand.</title>
        <authorList>
            <person name="Studholme D.J."/>
            <person name="McDougal R.L."/>
            <person name="Sambles C."/>
            <person name="Hansen E."/>
            <person name="Hardy G."/>
            <person name="Grant M."/>
            <person name="Ganley R.J."/>
            <person name="Williams N.M."/>
        </authorList>
    </citation>
    <scope>NUCLEOTIDE SEQUENCE</scope>
    <source>
        <strain evidence="9">NZFS 2646</strain>
    </source>
</reference>
<feature type="chain" id="PRO_5035840910" description="HSF-type DNA-binding domain-containing protein" evidence="7">
    <location>
        <begin position="23"/>
        <end position="494"/>
    </location>
</feature>
<evidence type="ECO:0000256" key="4">
    <source>
        <dbReference type="ARBA" id="ARBA00023125"/>
    </source>
</evidence>
<dbReference type="GO" id="GO:0005634">
    <property type="term" value="C:nucleus"/>
    <property type="evidence" value="ECO:0007669"/>
    <property type="project" value="UniProtKB-SubCell"/>
</dbReference>
<dbReference type="GO" id="GO:0003700">
    <property type="term" value="F:DNA-binding transcription factor activity"/>
    <property type="evidence" value="ECO:0007669"/>
    <property type="project" value="InterPro"/>
</dbReference>
<dbReference type="InterPro" id="IPR036390">
    <property type="entry name" value="WH_DNA-bd_sf"/>
</dbReference>
<keyword evidence="7" id="KW-0732">Signal</keyword>
<reference evidence="9" key="2">
    <citation type="submission" date="2020-06" db="EMBL/GenBank/DDBJ databases">
        <authorList>
            <person name="Studholme D.J."/>
        </authorList>
    </citation>
    <scope>NUCLEOTIDE SEQUENCE</scope>
    <source>
        <strain evidence="9">NZFS 2646</strain>
    </source>
</reference>
<dbReference type="InterPro" id="IPR052282">
    <property type="entry name" value="Starch-active_LPMO"/>
</dbReference>
<feature type="domain" description="HSF-type DNA-binding" evidence="8">
    <location>
        <begin position="246"/>
        <end position="345"/>
    </location>
</feature>
<evidence type="ECO:0000256" key="5">
    <source>
        <dbReference type="ARBA" id="ARBA00023242"/>
    </source>
</evidence>
<name>A0A8T0LIJ4_9STRA</name>
<dbReference type="EMBL" id="JPWV03000778">
    <property type="protein sequence ID" value="KAG2504646.1"/>
    <property type="molecule type" value="Genomic_DNA"/>
</dbReference>
<comment type="similarity">
    <text evidence="6">Belongs to the HSF family.</text>
</comment>
<dbReference type="PANTHER" id="PTHR36575">
    <property type="entry name" value="BINDING PROTEIN, PUTATIVE (AFU_ORTHOLOGUE AFUA_1G14430)-RELATED"/>
    <property type="match status" value="1"/>
</dbReference>
<sequence>MVSTKFSLLISVLTLSTSFVFGHGGMVKPESREIRTMGLDIDNTFGWPIAMRPGGDCLNNTPDTNIQTIPYGESKIEMRANDGANHIGPCTVYLVNPDDVSDKLQIGQLDDCMRSLHPGPGSKGDAPIPAEMSIDVPQLGLPCSPEHCVLEFYWEATHLDPHELFNNCADVSLGSGGDESKLLQIQDDRALYERNAQLQLTKSRWSRTQTWRNMLEIMLVTPSTTNIKRPSINTTMNVHSELTHATVPRFVQAVYHMLQNEDYHILSWSADGSHFQVYNVPRLEREVLAKYFKHSKFSSFQRQLNNFGFHKWTKTRASVATFSHDVLRRCHPSQLAALVSQMNKKTPTTSITSTISTKRSRSDVVTTVANSIPTKKHKMSPIDTPVMDEFEQIRCAVMFESLWDVDLEQMEKCVNHDELLLEALDKIEVTELDWESTMSIVEASDDESTLHGLLSEDDVSAIFGDLEESQEPLGCELDDLFGSVSNVYDGDLFV</sequence>
<dbReference type="PANTHER" id="PTHR36575:SF2">
    <property type="entry name" value="CHITIN-BINDING TYPE-4 DOMAIN-CONTAINING PROTEIN-RELATED"/>
    <property type="match status" value="1"/>
</dbReference>
<dbReference type="GO" id="GO:0043565">
    <property type="term" value="F:sequence-specific DNA binding"/>
    <property type="evidence" value="ECO:0007669"/>
    <property type="project" value="InterPro"/>
</dbReference>
<dbReference type="Proteomes" id="UP000785171">
    <property type="component" value="Unassembled WGS sequence"/>
</dbReference>
<accession>A0A8T0LIJ4</accession>
<feature type="signal peptide" evidence="7">
    <location>
        <begin position="1"/>
        <end position="22"/>
    </location>
</feature>
<evidence type="ECO:0000256" key="3">
    <source>
        <dbReference type="ARBA" id="ARBA00023008"/>
    </source>
</evidence>
<keyword evidence="3" id="KW-0186">Copper</keyword>
<dbReference type="AlphaFoldDB" id="A0A8T0LIJ4"/>
<comment type="caution">
    <text evidence="9">The sequence shown here is derived from an EMBL/GenBank/DDBJ whole genome shotgun (WGS) entry which is preliminary data.</text>
</comment>
<dbReference type="Gene3D" id="1.10.10.10">
    <property type="entry name" value="Winged helix-like DNA-binding domain superfamily/Winged helix DNA-binding domain"/>
    <property type="match status" value="1"/>
</dbReference>
<evidence type="ECO:0000256" key="1">
    <source>
        <dbReference type="ARBA" id="ARBA00001973"/>
    </source>
</evidence>
<dbReference type="Pfam" id="PF00447">
    <property type="entry name" value="HSF_DNA-bind"/>
    <property type="match status" value="1"/>
</dbReference>